<organism evidence="4 5">
    <name type="scientific">Candidatus Lachnoclostridium stercoravium</name>
    <dbReference type="NCBI Taxonomy" id="2838633"/>
    <lineage>
        <taxon>Bacteria</taxon>
        <taxon>Bacillati</taxon>
        <taxon>Bacillota</taxon>
        <taxon>Clostridia</taxon>
        <taxon>Lachnospirales</taxon>
        <taxon>Lachnospiraceae</taxon>
    </lineage>
</organism>
<dbReference type="GO" id="GO:0004386">
    <property type="term" value="F:helicase activity"/>
    <property type="evidence" value="ECO:0007669"/>
    <property type="project" value="InterPro"/>
</dbReference>
<dbReference type="Pfam" id="PF10881">
    <property type="entry name" value="DUF2726"/>
    <property type="match status" value="1"/>
</dbReference>
<reference evidence="4" key="1">
    <citation type="journal article" date="2021" name="PeerJ">
        <title>Extensive microbial diversity within the chicken gut microbiome revealed by metagenomics and culture.</title>
        <authorList>
            <person name="Gilroy R."/>
            <person name="Ravi A."/>
            <person name="Getino M."/>
            <person name="Pursley I."/>
            <person name="Horton D.L."/>
            <person name="Alikhan N.F."/>
            <person name="Baker D."/>
            <person name="Gharbi K."/>
            <person name="Hall N."/>
            <person name="Watson M."/>
            <person name="Adriaenssens E.M."/>
            <person name="Foster-Nyarko E."/>
            <person name="Jarju S."/>
            <person name="Secka A."/>
            <person name="Antonio M."/>
            <person name="Oren A."/>
            <person name="Chaudhuri R.R."/>
            <person name="La Ragione R."/>
            <person name="Hildebrand F."/>
            <person name="Pallen M.J."/>
        </authorList>
    </citation>
    <scope>NUCLEOTIDE SEQUENCE</scope>
    <source>
        <strain evidence="4">CHK178-16964</strain>
    </source>
</reference>
<dbReference type="InterPro" id="IPR045055">
    <property type="entry name" value="DNA2/NAM7-like"/>
</dbReference>
<comment type="caution">
    <text evidence="4">The sequence shown here is derived from an EMBL/GenBank/DDBJ whole genome shotgun (WGS) entry which is preliminary data.</text>
</comment>
<dbReference type="InterPro" id="IPR041679">
    <property type="entry name" value="DNA2/NAM7-like_C"/>
</dbReference>
<dbReference type="Pfam" id="PF13087">
    <property type="entry name" value="AAA_12"/>
    <property type="match status" value="1"/>
</dbReference>
<evidence type="ECO:0000313" key="4">
    <source>
        <dbReference type="EMBL" id="HJA72495.1"/>
    </source>
</evidence>
<evidence type="ECO:0000259" key="2">
    <source>
        <dbReference type="Pfam" id="PF13086"/>
    </source>
</evidence>
<dbReference type="InterPro" id="IPR041677">
    <property type="entry name" value="DNA2/NAM7_AAA_11"/>
</dbReference>
<dbReference type="InterPro" id="IPR024402">
    <property type="entry name" value="DUF2726"/>
</dbReference>
<dbReference type="SUPFAM" id="SSF52540">
    <property type="entry name" value="P-loop containing nucleoside triphosphate hydrolases"/>
    <property type="match status" value="1"/>
</dbReference>
<dbReference type="CDD" id="cd17934">
    <property type="entry name" value="DEXXQc_Upf1-like"/>
    <property type="match status" value="1"/>
</dbReference>
<feature type="domain" description="DNA2/NAM7 helicase helicase" evidence="2">
    <location>
        <begin position="327"/>
        <end position="643"/>
    </location>
</feature>
<dbReference type="PANTHER" id="PTHR10887">
    <property type="entry name" value="DNA2/NAM7 HELICASE FAMILY"/>
    <property type="match status" value="1"/>
</dbReference>
<dbReference type="InterPro" id="IPR027417">
    <property type="entry name" value="P-loop_NTPase"/>
</dbReference>
<dbReference type="PANTHER" id="PTHR10887:SF530">
    <property type="entry name" value="SUPERFAMILY I DNA HELICASES"/>
    <property type="match status" value="1"/>
</dbReference>
<dbReference type="Proteomes" id="UP000823900">
    <property type="component" value="Unassembled WGS sequence"/>
</dbReference>
<evidence type="ECO:0000259" key="3">
    <source>
        <dbReference type="Pfam" id="PF13087"/>
    </source>
</evidence>
<sequence length="1012" mass="117184">MTSVCRDLFQAIHEGKWLSIEYRNQKDQLTKYWIGICDLNPAKRVLTVEGLHLGTLHLERFEKIYIDSIIASHLLDGTYYPVNSRLVSDIGLNPEKYRGLFDHGANLKILNYLEDCSRMDATPYRLDFTLIQHFDRESFSGGICRLDDEQFRMITEYFQKRTEQDKDTQDRLRIQRLAVNVLSIYTPRGLYTLAYKKVHLDVKARCLRPEDHITVCTEFTVGGEKESIRRFLDGDDYELLNDFEKNQEEIKNRLTASIGPGRMVDDLPYMIGLGIDIPLDLHKEYNGILEMYQTGEITVPIRAFFGELLDRPRGGRSLPIALPDRKVNMDQLLAIHNGMKYPVSYVQGPPGTGKTNTIVDTIITAFFNEKTVLFVSYNNHPIDGVAKKLSSLSYRGKKILFPAVRLGNQKKMKEALDQIRQLYEQASQINVYASTLERNRSEQAERAKRLSHILKKYDDMLDLKERKETILRLLDYEKDHRTSLQMVNFQANLGGRQLEQVEKRIGALGEISEEEAVGLAAGGSEELQKYLYYISAKYLQRIGEPKNQKLKNILYLGNEEERIEQFQAYLNDDENLTEFLRIFPVVETTCISSHRLGKPVPKFDMVIMDEASQCNTAISLVPIIRGKRLMLVGDPQQLNPVILLPELSNQVLRKKYQISDEYDYRANSVYKTYLSCDCVSDEVLLRRHYRCDKKIIGFNNRKYYNSQLKICSESKEKNPLQYIDVDGSCCYHKNTSPEEIEEIVRFASFNRNKSIGVITPFVNQKSAIEQRLKEEGLNQVSCGTVHAFQGDEKDVILFSTALTDQTYDGTYQWLKNNRELINVAVSRAKEQLILLSSMANINRLHRDGEEDDLYDLIRYVQSNGTSTVAPKQTHSRALGVKPFSTATEEAFLTTLSHALDNLWLTQNRFSVEKEVAVSQVFENSSRYNDLFYTGRFDFVVYEKHGDRKYPVLVIELDGKEHYENDVVKNRDNKKYEICRQHHMQLIRVENSYARRYQHIKEILSSYFSAQRR</sequence>
<dbReference type="Gene3D" id="3.40.50.300">
    <property type="entry name" value="P-loop containing nucleotide triphosphate hydrolases"/>
    <property type="match status" value="2"/>
</dbReference>
<evidence type="ECO:0000313" key="5">
    <source>
        <dbReference type="Proteomes" id="UP000823900"/>
    </source>
</evidence>
<protein>
    <submittedName>
        <fullName evidence="4">DUF2726 domain-containing protein</fullName>
    </submittedName>
</protein>
<reference evidence="4" key="2">
    <citation type="submission" date="2021-04" db="EMBL/GenBank/DDBJ databases">
        <authorList>
            <person name="Gilroy R."/>
        </authorList>
    </citation>
    <scope>NUCLEOTIDE SEQUENCE</scope>
    <source>
        <strain evidence="4">CHK178-16964</strain>
    </source>
</reference>
<dbReference type="CDD" id="cd18808">
    <property type="entry name" value="SF1_C_Upf1"/>
    <property type="match status" value="1"/>
</dbReference>
<dbReference type="Pfam" id="PF13086">
    <property type="entry name" value="AAA_11"/>
    <property type="match status" value="1"/>
</dbReference>
<proteinExistence type="predicted"/>
<feature type="domain" description="DUF2726" evidence="1">
    <location>
        <begin position="885"/>
        <end position="1002"/>
    </location>
</feature>
<name>A0A9D2HJ11_9FIRM</name>
<gene>
    <name evidence="4" type="ORF">IAA07_13145</name>
</gene>
<dbReference type="EMBL" id="DWZA01000107">
    <property type="protein sequence ID" value="HJA72495.1"/>
    <property type="molecule type" value="Genomic_DNA"/>
</dbReference>
<dbReference type="AlphaFoldDB" id="A0A9D2HJ11"/>
<accession>A0A9D2HJ11</accession>
<dbReference type="Gene3D" id="3.40.960.10">
    <property type="entry name" value="VSR Endonuclease"/>
    <property type="match status" value="1"/>
</dbReference>
<dbReference type="InterPro" id="IPR047187">
    <property type="entry name" value="SF1_C_Upf1"/>
</dbReference>
<feature type="domain" description="DNA2/NAM7 helicase-like C-terminal" evidence="3">
    <location>
        <begin position="676"/>
        <end position="837"/>
    </location>
</feature>
<evidence type="ECO:0000259" key="1">
    <source>
        <dbReference type="Pfam" id="PF10881"/>
    </source>
</evidence>